<evidence type="ECO:0008006" key="3">
    <source>
        <dbReference type="Google" id="ProtNLM"/>
    </source>
</evidence>
<dbReference type="Proteomes" id="UP000199029">
    <property type="component" value="Unassembled WGS sequence"/>
</dbReference>
<organism evidence="1 2">
    <name type="scientific">Hymenobacter arizonensis</name>
    <name type="common">Siccationidurans arizonensis</name>
    <dbReference type="NCBI Taxonomy" id="1227077"/>
    <lineage>
        <taxon>Bacteria</taxon>
        <taxon>Pseudomonadati</taxon>
        <taxon>Bacteroidota</taxon>
        <taxon>Cytophagia</taxon>
        <taxon>Cytophagales</taxon>
        <taxon>Hymenobacteraceae</taxon>
        <taxon>Hymenobacter</taxon>
    </lineage>
</organism>
<protein>
    <recommendedName>
        <fullName evidence="3">GDSL-like Lipase/Acylhydrolase</fullName>
    </recommendedName>
</protein>
<proteinExistence type="predicted"/>
<dbReference type="Pfam" id="PF00657">
    <property type="entry name" value="Lipase_GDSL"/>
    <property type="match status" value="1"/>
</dbReference>
<dbReference type="AlphaFoldDB" id="A0A1I5XF77"/>
<gene>
    <name evidence="1" type="ORF">SAMN04515668_1804</name>
</gene>
<dbReference type="EMBL" id="FOXS01000002">
    <property type="protein sequence ID" value="SFQ30564.1"/>
    <property type="molecule type" value="Genomic_DNA"/>
</dbReference>
<evidence type="ECO:0000313" key="1">
    <source>
        <dbReference type="EMBL" id="SFQ30564.1"/>
    </source>
</evidence>
<sequence length="470" mass="49007">MNLIFKRSAPFLALLGLALGGCQPDLNEDPKSSAGQADFTTYVSVGNSLTQGTSDGGVYREGQLNSYPNILATQFKRVGGGEFVQPLFTEAQSNGSGYLRITGFTAAGTPTTGNVTTNLAIRAVSPRVLYTKYTDPVNNLGVDGIRMSDITSNTLTSTNAYFERITPDANLQQTYLQRVQATVTSLRPTFFTSWLGNNDVLGFATAGGASSSLTPIATFTANNNLVLDALTAGGAKGVVATIPDVTTIPFFTTVGPSFKATLTANSVPGIVAMTGAAPGGPATANRRQIATADIRDAAGNGRQLFTLTSSPFLGLLGRPTGAPWRSFVPRAALATYLQAYGVDTLQAFGATAGNPIPSAFILDDTEQAQVQAATTAFNTALVTAANARNLAVFDANVFFRSVATSGVITNTVPNTAAYVSGNLFSLDGVHPTPRGYALVANEMIKVINAKYGSSVPGVDVSSYRGVRFPQ</sequence>
<dbReference type="OrthoDB" id="9764164at2"/>
<reference evidence="2" key="1">
    <citation type="submission" date="2016-10" db="EMBL/GenBank/DDBJ databases">
        <authorList>
            <person name="Varghese N."/>
            <person name="Submissions S."/>
        </authorList>
    </citation>
    <scope>NUCLEOTIDE SEQUENCE [LARGE SCALE GENOMIC DNA]</scope>
    <source>
        <strain evidence="2">OR362-8,ATCC BAA-1266,JCM 13504</strain>
    </source>
</reference>
<dbReference type="Gene3D" id="3.40.50.1110">
    <property type="entry name" value="SGNH hydrolase"/>
    <property type="match status" value="2"/>
</dbReference>
<dbReference type="InterPro" id="IPR036514">
    <property type="entry name" value="SGNH_hydro_sf"/>
</dbReference>
<dbReference type="SUPFAM" id="SSF52266">
    <property type="entry name" value="SGNH hydrolase"/>
    <property type="match status" value="1"/>
</dbReference>
<dbReference type="PROSITE" id="PS51257">
    <property type="entry name" value="PROKAR_LIPOPROTEIN"/>
    <property type="match status" value="1"/>
</dbReference>
<dbReference type="InterPro" id="IPR001087">
    <property type="entry name" value="GDSL"/>
</dbReference>
<accession>A0A1I5XF77</accession>
<dbReference type="STRING" id="1227077.SAMN04515668_1804"/>
<evidence type="ECO:0000313" key="2">
    <source>
        <dbReference type="Proteomes" id="UP000199029"/>
    </source>
</evidence>
<dbReference type="RefSeq" id="WP_092671311.1">
    <property type="nucleotide sequence ID" value="NZ_FOXS01000002.1"/>
</dbReference>
<name>A0A1I5XF77_HYMAR</name>
<keyword evidence="2" id="KW-1185">Reference proteome</keyword>
<dbReference type="GO" id="GO:0016788">
    <property type="term" value="F:hydrolase activity, acting on ester bonds"/>
    <property type="evidence" value="ECO:0007669"/>
    <property type="project" value="InterPro"/>
</dbReference>